<name>A0ABZ0L9E4_9BACL</name>
<organism evidence="3 4">
    <name type="scientific">Sporosarcina oncorhynchi</name>
    <dbReference type="NCBI Taxonomy" id="3056444"/>
    <lineage>
        <taxon>Bacteria</taxon>
        <taxon>Bacillati</taxon>
        <taxon>Bacillota</taxon>
        <taxon>Bacilli</taxon>
        <taxon>Bacillales</taxon>
        <taxon>Caryophanaceae</taxon>
        <taxon>Sporosarcina</taxon>
    </lineage>
</organism>
<evidence type="ECO:0000313" key="4">
    <source>
        <dbReference type="Proteomes" id="UP001303902"/>
    </source>
</evidence>
<dbReference type="InterPro" id="IPR050570">
    <property type="entry name" value="Cell_wall_metabolism_enzyme"/>
</dbReference>
<dbReference type="GO" id="GO:0016787">
    <property type="term" value="F:hydrolase activity"/>
    <property type="evidence" value="ECO:0007669"/>
    <property type="project" value="UniProtKB-KW"/>
</dbReference>
<feature type="domain" description="M23ase beta-sheet core" evidence="2">
    <location>
        <begin position="197"/>
        <end position="295"/>
    </location>
</feature>
<protein>
    <submittedName>
        <fullName evidence="3">M23 family metallopeptidase</fullName>
        <ecNumber evidence="3">3.4.-.-</ecNumber>
    </submittedName>
</protein>
<dbReference type="PANTHER" id="PTHR21666:SF289">
    <property type="entry name" value="L-ALA--D-GLU ENDOPEPTIDASE"/>
    <property type="match status" value="1"/>
</dbReference>
<dbReference type="RefSeq" id="WP_317970924.1">
    <property type="nucleotide sequence ID" value="NZ_CP129118.1"/>
</dbReference>
<dbReference type="CDD" id="cd12797">
    <property type="entry name" value="M23_peptidase"/>
    <property type="match status" value="1"/>
</dbReference>
<sequence>MGSIFIFSQLSSTSVSAQSESEVIDERMRHYFESSSELVPWYHLAAIDQYERNIQQVRPDIEKSPGPISLQFPLEYWIGALNPNSLDTSPLSISFFGGNGTDGNGDGVADRTNPSDVLQTMATHLAFYGPNEAEYKAALWHYYKREATVNQILAIAKLYRHFGTVELDAHTFPIPKRYHYSYRGTFGSSRGWGGRRIHEGTDLFAGYGVPVVATSYGVIEVMGWNNYGGWRIGIRDNHNTYHYYAHLAYFDKGIKEGDVVEPGTLLGYVGSSGYGKEGTSGKFPPHLHYGVYKYNGRTEWSFDPFPALRNWERQK</sequence>
<accession>A0ABZ0L9E4</accession>
<dbReference type="SUPFAM" id="SSF51261">
    <property type="entry name" value="Duplicated hybrid motif"/>
    <property type="match status" value="1"/>
</dbReference>
<gene>
    <name evidence="3" type="ORF">QWT69_04915</name>
</gene>
<dbReference type="Proteomes" id="UP001303902">
    <property type="component" value="Chromosome"/>
</dbReference>
<keyword evidence="1" id="KW-0732">Signal</keyword>
<dbReference type="InterPro" id="IPR023346">
    <property type="entry name" value="Lysozyme-like_dom_sf"/>
</dbReference>
<dbReference type="Gene3D" id="2.70.70.10">
    <property type="entry name" value="Glucose Permease (Domain IIA)"/>
    <property type="match status" value="1"/>
</dbReference>
<proteinExistence type="predicted"/>
<reference evidence="3 4" key="1">
    <citation type="submission" date="2023-06" db="EMBL/GenBank/DDBJ databases">
        <title>Sporosarcina sp. nov., isolated from Korean tranditional fermented seafood 'Jeotgal'.</title>
        <authorList>
            <person name="Yang A.I."/>
            <person name="Shin N.-R."/>
        </authorList>
    </citation>
    <scope>NUCLEOTIDE SEQUENCE [LARGE SCALE GENOMIC DNA]</scope>
    <source>
        <strain evidence="3 4">T2O-4</strain>
    </source>
</reference>
<dbReference type="SUPFAM" id="SSF53955">
    <property type="entry name" value="Lysozyme-like"/>
    <property type="match status" value="1"/>
</dbReference>
<evidence type="ECO:0000313" key="3">
    <source>
        <dbReference type="EMBL" id="WOV89152.1"/>
    </source>
</evidence>
<dbReference type="EMBL" id="CP129118">
    <property type="protein sequence ID" value="WOV89152.1"/>
    <property type="molecule type" value="Genomic_DNA"/>
</dbReference>
<dbReference type="Pfam" id="PF01551">
    <property type="entry name" value="Peptidase_M23"/>
    <property type="match status" value="1"/>
</dbReference>
<dbReference type="InterPro" id="IPR011055">
    <property type="entry name" value="Dup_hybrid_motif"/>
</dbReference>
<keyword evidence="3" id="KW-0378">Hydrolase</keyword>
<dbReference type="InterPro" id="IPR016047">
    <property type="entry name" value="M23ase_b-sheet_dom"/>
</dbReference>
<keyword evidence="4" id="KW-1185">Reference proteome</keyword>
<dbReference type="PANTHER" id="PTHR21666">
    <property type="entry name" value="PEPTIDASE-RELATED"/>
    <property type="match status" value="1"/>
</dbReference>
<evidence type="ECO:0000259" key="2">
    <source>
        <dbReference type="Pfam" id="PF01551"/>
    </source>
</evidence>
<evidence type="ECO:0000256" key="1">
    <source>
        <dbReference type="ARBA" id="ARBA00022729"/>
    </source>
</evidence>
<dbReference type="EC" id="3.4.-.-" evidence="3"/>